<name>A0AAD6S9E4_9AGAR</name>
<evidence type="ECO:0000256" key="2">
    <source>
        <dbReference type="SAM" id="Phobius"/>
    </source>
</evidence>
<keyword evidence="4" id="KW-1185">Reference proteome</keyword>
<keyword evidence="2" id="KW-1133">Transmembrane helix</keyword>
<evidence type="ECO:0000313" key="3">
    <source>
        <dbReference type="EMBL" id="KAJ7023325.1"/>
    </source>
</evidence>
<protein>
    <submittedName>
        <fullName evidence="3">Uncharacterized protein</fullName>
    </submittedName>
</protein>
<feature type="region of interest" description="Disordered" evidence="1">
    <location>
        <begin position="101"/>
        <end position="121"/>
    </location>
</feature>
<sequence length="230" mass="25308">MLNLVYSNVARKVVNCHSILSSHEPQDCAPVAAAATEYTGRDRGVRAQHHTAKIALALFGGVVVLWGALVLNFAQRFWRRRTGVSVQGGAVGVPFTGERQQGIGGRCNRTSTAWGKGDAREAEGWSQEVERAVEVGGAKSHGIKDPKGGLWVWVYHGIWEVPRPWAKVLAMVPPMGPPQAGRKFGPWYHPRPPQQPLWIKRSKGVYLRHLGTVWAAERLVAKPSPRAFCL</sequence>
<evidence type="ECO:0000256" key="1">
    <source>
        <dbReference type="SAM" id="MobiDB-lite"/>
    </source>
</evidence>
<accession>A0AAD6S9E4</accession>
<comment type="caution">
    <text evidence="3">The sequence shown here is derived from an EMBL/GenBank/DDBJ whole genome shotgun (WGS) entry which is preliminary data.</text>
</comment>
<keyword evidence="2" id="KW-0472">Membrane</keyword>
<dbReference type="Proteomes" id="UP001218188">
    <property type="component" value="Unassembled WGS sequence"/>
</dbReference>
<dbReference type="EMBL" id="JARJCM010000190">
    <property type="protein sequence ID" value="KAJ7023325.1"/>
    <property type="molecule type" value="Genomic_DNA"/>
</dbReference>
<keyword evidence="2" id="KW-0812">Transmembrane</keyword>
<proteinExistence type="predicted"/>
<dbReference type="AlphaFoldDB" id="A0AAD6S9E4"/>
<feature type="transmembrane region" description="Helical" evidence="2">
    <location>
        <begin position="54"/>
        <end position="74"/>
    </location>
</feature>
<organism evidence="3 4">
    <name type="scientific">Mycena alexandri</name>
    <dbReference type="NCBI Taxonomy" id="1745969"/>
    <lineage>
        <taxon>Eukaryota</taxon>
        <taxon>Fungi</taxon>
        <taxon>Dikarya</taxon>
        <taxon>Basidiomycota</taxon>
        <taxon>Agaricomycotina</taxon>
        <taxon>Agaricomycetes</taxon>
        <taxon>Agaricomycetidae</taxon>
        <taxon>Agaricales</taxon>
        <taxon>Marasmiineae</taxon>
        <taxon>Mycenaceae</taxon>
        <taxon>Mycena</taxon>
    </lineage>
</organism>
<evidence type="ECO:0000313" key="4">
    <source>
        <dbReference type="Proteomes" id="UP001218188"/>
    </source>
</evidence>
<gene>
    <name evidence="3" type="ORF">C8F04DRAFT_1193578</name>
</gene>
<reference evidence="3" key="1">
    <citation type="submission" date="2023-03" db="EMBL/GenBank/DDBJ databases">
        <title>Massive genome expansion in bonnet fungi (Mycena s.s.) driven by repeated elements and novel gene families across ecological guilds.</title>
        <authorList>
            <consortium name="Lawrence Berkeley National Laboratory"/>
            <person name="Harder C.B."/>
            <person name="Miyauchi S."/>
            <person name="Viragh M."/>
            <person name="Kuo A."/>
            <person name="Thoen E."/>
            <person name="Andreopoulos B."/>
            <person name="Lu D."/>
            <person name="Skrede I."/>
            <person name="Drula E."/>
            <person name="Henrissat B."/>
            <person name="Morin E."/>
            <person name="Kohler A."/>
            <person name="Barry K."/>
            <person name="LaButti K."/>
            <person name="Morin E."/>
            <person name="Salamov A."/>
            <person name="Lipzen A."/>
            <person name="Mereny Z."/>
            <person name="Hegedus B."/>
            <person name="Baldrian P."/>
            <person name="Stursova M."/>
            <person name="Weitz H."/>
            <person name="Taylor A."/>
            <person name="Grigoriev I.V."/>
            <person name="Nagy L.G."/>
            <person name="Martin F."/>
            <person name="Kauserud H."/>
        </authorList>
    </citation>
    <scope>NUCLEOTIDE SEQUENCE</scope>
    <source>
        <strain evidence="3">CBHHK200</strain>
    </source>
</reference>